<keyword evidence="5" id="KW-0413">Isomerase</keyword>
<evidence type="ECO:0000256" key="4">
    <source>
        <dbReference type="ARBA" id="ARBA00022785"/>
    </source>
</evidence>
<evidence type="ECO:0000313" key="5">
    <source>
        <dbReference type="EMBL" id="AWT59947.1"/>
    </source>
</evidence>
<dbReference type="SUPFAM" id="SSF111337">
    <property type="entry name" value="QueA-like"/>
    <property type="match status" value="1"/>
</dbReference>
<keyword evidence="4" id="KW-0671">Queuosine biosynthesis</keyword>
<dbReference type="Pfam" id="PF02547">
    <property type="entry name" value="Queuosine_synth"/>
    <property type="match status" value="1"/>
</dbReference>
<dbReference type="InterPro" id="IPR042118">
    <property type="entry name" value="QueA_dom1"/>
</dbReference>
<name>A0A2Z4AIK5_9BACT</name>
<dbReference type="GO" id="GO:0051075">
    <property type="term" value="F:S-adenosylmethionine:tRNA ribosyltransferase-isomerase activity"/>
    <property type="evidence" value="ECO:0007669"/>
    <property type="project" value="UniProtKB-EC"/>
</dbReference>
<evidence type="ECO:0000313" key="6">
    <source>
        <dbReference type="Proteomes" id="UP000247465"/>
    </source>
</evidence>
<dbReference type="EMBL" id="CP029803">
    <property type="protein sequence ID" value="AWT59947.1"/>
    <property type="molecule type" value="Genomic_DNA"/>
</dbReference>
<dbReference type="KEGG" id="mtar:DF168_01145"/>
<dbReference type="InterPro" id="IPR003699">
    <property type="entry name" value="QueA"/>
</dbReference>
<reference evidence="5 6" key="1">
    <citation type="submission" date="2018-06" db="EMBL/GenBank/DDBJ databases">
        <title>Draft Genome Sequence of a Novel Marine Bacterium Related to the Verrucomicrobia.</title>
        <authorList>
            <person name="Vosseberg J."/>
            <person name="Martijn J."/>
            <person name="Ettema T.J.G."/>
        </authorList>
    </citation>
    <scope>NUCLEOTIDE SEQUENCE [LARGE SCALE GENOMIC DNA]</scope>
    <source>
        <strain evidence="5">TARA_B100001123</strain>
    </source>
</reference>
<evidence type="ECO:0000256" key="1">
    <source>
        <dbReference type="ARBA" id="ARBA00022490"/>
    </source>
</evidence>
<dbReference type="PANTHER" id="PTHR30307">
    <property type="entry name" value="S-ADENOSYLMETHIONINE:TRNA RIBOSYLTRANSFERASE-ISOMERASE"/>
    <property type="match status" value="1"/>
</dbReference>
<dbReference type="GO" id="GO:0008616">
    <property type="term" value="P:tRNA queuosine(34) biosynthetic process"/>
    <property type="evidence" value="ECO:0007669"/>
    <property type="project" value="UniProtKB-KW"/>
</dbReference>
<dbReference type="InterPro" id="IPR036100">
    <property type="entry name" value="QueA_sf"/>
</dbReference>
<evidence type="ECO:0000256" key="2">
    <source>
        <dbReference type="ARBA" id="ARBA00022679"/>
    </source>
</evidence>
<organism evidence="5 6">
    <name type="scientific">Candidatus Moanibacter tarae</name>
    <dbReference type="NCBI Taxonomy" id="2200854"/>
    <lineage>
        <taxon>Bacteria</taxon>
        <taxon>Pseudomonadati</taxon>
        <taxon>Verrucomicrobiota</taxon>
        <taxon>Opitutia</taxon>
        <taxon>Puniceicoccales</taxon>
        <taxon>Puniceicoccales incertae sedis</taxon>
        <taxon>Candidatus Moanibacter</taxon>
    </lineage>
</organism>
<dbReference type="AlphaFoldDB" id="A0A2Z4AIK5"/>
<dbReference type="PANTHER" id="PTHR30307:SF0">
    <property type="entry name" value="S-ADENOSYLMETHIONINE:TRNA RIBOSYLTRANSFERASE-ISOMERASE"/>
    <property type="match status" value="1"/>
</dbReference>
<accession>A0A2Z4AIK5</accession>
<keyword evidence="3" id="KW-0949">S-adenosyl-L-methionine</keyword>
<keyword evidence="1" id="KW-0963">Cytoplasm</keyword>
<dbReference type="Gene3D" id="3.40.1780.10">
    <property type="entry name" value="QueA-like"/>
    <property type="match status" value="2"/>
</dbReference>
<keyword evidence="5" id="KW-0328">Glycosyltransferase</keyword>
<dbReference type="NCBIfam" id="TIGR00113">
    <property type="entry name" value="queA"/>
    <property type="match status" value="1"/>
</dbReference>
<dbReference type="EC" id="2.4.99.17" evidence="5"/>
<dbReference type="InterPro" id="IPR042119">
    <property type="entry name" value="QueA_dom2"/>
</dbReference>
<protein>
    <submittedName>
        <fullName evidence="5">S-adenosylmethionine:tRNA ribosyltransferase-isomerase</fullName>
        <ecNumber evidence="5">2.4.99.17</ecNumber>
    </submittedName>
</protein>
<evidence type="ECO:0000256" key="3">
    <source>
        <dbReference type="ARBA" id="ARBA00022691"/>
    </source>
</evidence>
<gene>
    <name evidence="5" type="primary">queA</name>
    <name evidence="5" type="ORF">DF168_01145</name>
</gene>
<dbReference type="Gene3D" id="2.40.10.240">
    <property type="entry name" value="QueA-like"/>
    <property type="match status" value="1"/>
</dbReference>
<proteinExistence type="predicted"/>
<keyword evidence="2 5" id="KW-0808">Transferase</keyword>
<dbReference type="Proteomes" id="UP000247465">
    <property type="component" value="Chromosome"/>
</dbReference>
<sequence>MNTRLFDYEIPESSIAQFPTLNRGDAKLLVVDRKTQEITTNRFHDFPYLVPKGSALFRNNARVLQGRIRGNRPSGGKVECLLLRPGRDRDNWWCLLRPGRKLGPGRTFEKRGSFHAQVLEKKPSGEFLVKFNLKDGGDVPSMAEKEGEVPLPHYIRRDQQYKKAVEDRERYQTVYSDPEKTVAAAAPTAGLHFTEFILEELYRKKIQSFDLTLHIGLGTFHPINTDTIEDYSIHREAYEIPPDTLQALKKQRIGPRIAIGTTTVRALEDLSFKTQHKSIGPTSKLGSDSISAEASLLIYPPFEFQLCQALLTNFHLPRSTLMCLVAAFLTPGSTDGISWLKEIYHEALAMNYRFYSYGDAMLIL</sequence>
<dbReference type="NCBIfam" id="NF001140">
    <property type="entry name" value="PRK00147.1"/>
    <property type="match status" value="1"/>
</dbReference>